<feature type="transmembrane region" description="Helical" evidence="9">
    <location>
        <begin position="270"/>
        <end position="289"/>
    </location>
</feature>
<feature type="transmembrane region" description="Helical" evidence="9">
    <location>
        <begin position="193"/>
        <end position="212"/>
    </location>
</feature>
<feature type="transmembrane region" description="Helical" evidence="9">
    <location>
        <begin position="12"/>
        <end position="32"/>
    </location>
</feature>
<dbReference type="InterPro" id="IPR001851">
    <property type="entry name" value="ABC_transp_permease"/>
</dbReference>
<evidence type="ECO:0000256" key="8">
    <source>
        <dbReference type="ARBA" id="ARBA00037998"/>
    </source>
</evidence>
<protein>
    <submittedName>
        <fullName evidence="10">Branched-chain amino acid ABC transporter permease</fullName>
    </submittedName>
</protein>
<evidence type="ECO:0000256" key="5">
    <source>
        <dbReference type="ARBA" id="ARBA00022970"/>
    </source>
</evidence>
<evidence type="ECO:0000256" key="2">
    <source>
        <dbReference type="ARBA" id="ARBA00022448"/>
    </source>
</evidence>
<keyword evidence="4 9" id="KW-0812">Transmembrane</keyword>
<feature type="transmembrane region" description="Helical" evidence="9">
    <location>
        <begin position="99"/>
        <end position="122"/>
    </location>
</feature>
<dbReference type="GO" id="GO:0022857">
    <property type="term" value="F:transmembrane transporter activity"/>
    <property type="evidence" value="ECO:0007669"/>
    <property type="project" value="InterPro"/>
</dbReference>
<evidence type="ECO:0000313" key="10">
    <source>
        <dbReference type="EMBL" id="NNM75120.1"/>
    </source>
</evidence>
<keyword evidence="5" id="KW-0029">Amino-acid transport</keyword>
<feature type="transmembrane region" description="Helical" evidence="9">
    <location>
        <begin position="243"/>
        <end position="264"/>
    </location>
</feature>
<keyword evidence="6 9" id="KW-1133">Transmembrane helix</keyword>
<comment type="similarity">
    <text evidence="8">Belongs to the binding-protein-dependent transport system permease family. LivHM subfamily.</text>
</comment>
<dbReference type="AlphaFoldDB" id="A0A849IG22"/>
<keyword evidence="7 9" id="KW-0472">Membrane</keyword>
<comment type="caution">
    <text evidence="10">The sequence shown here is derived from an EMBL/GenBank/DDBJ whole genome shotgun (WGS) entry which is preliminary data.</text>
</comment>
<dbReference type="InterPro" id="IPR052157">
    <property type="entry name" value="BCAA_transport_permease"/>
</dbReference>
<keyword evidence="11" id="KW-1185">Reference proteome</keyword>
<evidence type="ECO:0000256" key="9">
    <source>
        <dbReference type="SAM" id="Phobius"/>
    </source>
</evidence>
<dbReference type="GO" id="GO:0005886">
    <property type="term" value="C:plasma membrane"/>
    <property type="evidence" value="ECO:0007669"/>
    <property type="project" value="UniProtKB-SubCell"/>
</dbReference>
<feature type="transmembrane region" description="Helical" evidence="9">
    <location>
        <begin position="39"/>
        <end position="60"/>
    </location>
</feature>
<dbReference type="Proteomes" id="UP000564885">
    <property type="component" value="Unassembled WGS sequence"/>
</dbReference>
<proteinExistence type="inferred from homology"/>
<gene>
    <name evidence="10" type="ORF">HJG44_22430</name>
</gene>
<dbReference type="GO" id="GO:0006865">
    <property type="term" value="P:amino acid transport"/>
    <property type="evidence" value="ECO:0007669"/>
    <property type="project" value="UniProtKB-KW"/>
</dbReference>
<dbReference type="PANTHER" id="PTHR11795:SF445">
    <property type="entry name" value="AMINO ACID ABC TRANSPORTER PERMEASE PROTEIN"/>
    <property type="match status" value="1"/>
</dbReference>
<name>A0A849IG22_9HYPH</name>
<accession>A0A849IG22</accession>
<sequence length="320" mass="34275">MLTFDTIAQVLWTSLATSSYLVLFAVAFALVLKVNQIFNFAQAAVMTIAFYSAHAVVSMAGQPGVLGFLAALGSAMLAAAILEIFGFRSLRRRRASQMFVFIFTLIVSELVAYLAMLIFGTWPTTIFPSLFWPVSLVGNVAVSAWDVPALGAMLGSLALLFVFLRYSQPGRFMIAVADNPDLAELYGIEKNRIYLYAMLIAGLLIGVGMFLYGSRAQVQATTSIELMLFAIAATIIGGIGNVWGAALTAIVLGVVQNGSVLFIPSEWQGFLLYVFLFLAIVFFPNGVKLPERKRGLARKVASVDLGEGAAAAKPATAGEG</sequence>
<dbReference type="EMBL" id="JABEPP010000007">
    <property type="protein sequence ID" value="NNM75120.1"/>
    <property type="molecule type" value="Genomic_DNA"/>
</dbReference>
<dbReference type="PANTHER" id="PTHR11795">
    <property type="entry name" value="BRANCHED-CHAIN AMINO ACID TRANSPORT SYSTEM PERMEASE PROTEIN LIVH"/>
    <property type="match status" value="1"/>
</dbReference>
<keyword evidence="3" id="KW-1003">Cell membrane</keyword>
<reference evidence="10 11" key="1">
    <citation type="submission" date="2020-04" db="EMBL/GenBank/DDBJ databases">
        <title>Enterovirga sp. isolate from soil.</title>
        <authorList>
            <person name="Chea S."/>
            <person name="Kim D.-U."/>
        </authorList>
    </citation>
    <scope>NUCLEOTIDE SEQUENCE [LARGE SCALE GENOMIC DNA]</scope>
    <source>
        <strain evidence="10 11">DB1703</strain>
    </source>
</reference>
<evidence type="ECO:0000256" key="6">
    <source>
        <dbReference type="ARBA" id="ARBA00022989"/>
    </source>
</evidence>
<dbReference type="CDD" id="cd06582">
    <property type="entry name" value="TM_PBP1_LivH_like"/>
    <property type="match status" value="1"/>
</dbReference>
<dbReference type="RefSeq" id="WP_171220616.1">
    <property type="nucleotide sequence ID" value="NZ_JABEPP010000007.1"/>
</dbReference>
<evidence type="ECO:0000256" key="7">
    <source>
        <dbReference type="ARBA" id="ARBA00023136"/>
    </source>
</evidence>
<evidence type="ECO:0000313" key="11">
    <source>
        <dbReference type="Proteomes" id="UP000564885"/>
    </source>
</evidence>
<evidence type="ECO:0000256" key="4">
    <source>
        <dbReference type="ARBA" id="ARBA00022692"/>
    </source>
</evidence>
<feature type="transmembrane region" description="Helical" evidence="9">
    <location>
        <begin position="66"/>
        <end position="87"/>
    </location>
</feature>
<keyword evidence="2" id="KW-0813">Transport</keyword>
<evidence type="ECO:0000256" key="1">
    <source>
        <dbReference type="ARBA" id="ARBA00004651"/>
    </source>
</evidence>
<evidence type="ECO:0000256" key="3">
    <source>
        <dbReference type="ARBA" id="ARBA00022475"/>
    </source>
</evidence>
<comment type="subcellular location">
    <subcellularLocation>
        <location evidence="1">Cell membrane</location>
        <topology evidence="1">Multi-pass membrane protein</topology>
    </subcellularLocation>
</comment>
<organism evidence="10 11">
    <name type="scientific">Enterovirga aerilata</name>
    <dbReference type="NCBI Taxonomy" id="2730920"/>
    <lineage>
        <taxon>Bacteria</taxon>
        <taxon>Pseudomonadati</taxon>
        <taxon>Pseudomonadota</taxon>
        <taxon>Alphaproteobacteria</taxon>
        <taxon>Hyphomicrobiales</taxon>
        <taxon>Methylobacteriaceae</taxon>
        <taxon>Enterovirga</taxon>
    </lineage>
</organism>
<dbReference type="Pfam" id="PF02653">
    <property type="entry name" value="BPD_transp_2"/>
    <property type="match status" value="1"/>
</dbReference>
<feature type="transmembrane region" description="Helical" evidence="9">
    <location>
        <begin position="142"/>
        <end position="164"/>
    </location>
</feature>